<dbReference type="OrthoDB" id="1645744at2"/>
<accession>A0A099W505</accession>
<dbReference type="STRING" id="1552123.EP57_12355"/>
<dbReference type="eggNOG" id="ENOG5031Z3H">
    <property type="taxonomic scope" value="Bacteria"/>
</dbReference>
<dbReference type="Proteomes" id="UP000533953">
    <property type="component" value="Unassembled WGS sequence"/>
</dbReference>
<protein>
    <submittedName>
        <fullName evidence="1">Uncharacterized protein</fullName>
    </submittedName>
</protein>
<sequence>MKVYVILTKTTTIPGKIIQKYTRKPFNHVSISLTEDLSEVYSFGRIGKRNFLNGGFIKEDVRSGVLEKSATAILSYEITPEQQARIQRELDWFRFTVDNYRYNFWGILGLVLRLDFSAQNEFFCSQFVGHVLEVADISVVGDTALHFLQPHDFLYEGLMEVEFCGRMDAYVNRFAVEEPELLALASV</sequence>
<dbReference type="Gene3D" id="3.90.1720.10">
    <property type="entry name" value="endopeptidase domain like (from Nostoc punctiforme)"/>
    <property type="match status" value="1"/>
</dbReference>
<evidence type="ECO:0000313" key="3">
    <source>
        <dbReference type="EMBL" id="MBC2115364.1"/>
    </source>
</evidence>
<reference evidence="1 4" key="1">
    <citation type="submission" date="2014-05" db="EMBL/GenBank/DDBJ databases">
        <title>Novel Listeriaceae from food processing environments.</title>
        <authorList>
            <person name="den Bakker H.C."/>
        </authorList>
    </citation>
    <scope>NUCLEOTIDE SEQUENCE [LARGE SCALE GENOMIC DNA]</scope>
    <source>
        <strain evidence="1 4">FSL A5-0281</strain>
    </source>
</reference>
<proteinExistence type="predicted"/>
<dbReference type="Proteomes" id="UP000029844">
    <property type="component" value="Unassembled WGS sequence"/>
</dbReference>
<comment type="caution">
    <text evidence="1">The sequence shown here is derived from an EMBL/GenBank/DDBJ whole genome shotgun (WGS) entry which is preliminary data.</text>
</comment>
<dbReference type="EMBL" id="JAARXI010000001">
    <property type="protein sequence ID" value="MBC2115364.1"/>
    <property type="molecule type" value="Genomic_DNA"/>
</dbReference>
<name>A0A099W505_9LIST</name>
<dbReference type="Proteomes" id="UP000529446">
    <property type="component" value="Unassembled WGS sequence"/>
</dbReference>
<dbReference type="GeneID" id="58718145"/>
<dbReference type="AlphaFoldDB" id="A0A099W505"/>
<organism evidence="1 4">
    <name type="scientific">Listeria booriae</name>
    <dbReference type="NCBI Taxonomy" id="1552123"/>
    <lineage>
        <taxon>Bacteria</taxon>
        <taxon>Bacillati</taxon>
        <taxon>Bacillota</taxon>
        <taxon>Bacilli</taxon>
        <taxon>Bacillales</taxon>
        <taxon>Listeriaceae</taxon>
        <taxon>Listeria</taxon>
    </lineage>
</organism>
<dbReference type="InterPro" id="IPR038765">
    <property type="entry name" value="Papain-like_cys_pep_sf"/>
</dbReference>
<dbReference type="RefSeq" id="WP_036087071.1">
    <property type="nucleotide sequence ID" value="NZ_CBCSHQ010000021.1"/>
</dbReference>
<evidence type="ECO:0000313" key="2">
    <source>
        <dbReference type="EMBL" id="MBC1493538.1"/>
    </source>
</evidence>
<evidence type="ECO:0000313" key="1">
    <source>
        <dbReference type="EMBL" id="KGL39846.1"/>
    </source>
</evidence>
<evidence type="ECO:0000313" key="5">
    <source>
        <dbReference type="Proteomes" id="UP000529446"/>
    </source>
</evidence>
<dbReference type="EMBL" id="JNFA01000025">
    <property type="protein sequence ID" value="KGL39846.1"/>
    <property type="molecule type" value="Genomic_DNA"/>
</dbReference>
<evidence type="ECO:0000313" key="6">
    <source>
        <dbReference type="Proteomes" id="UP000533953"/>
    </source>
</evidence>
<gene>
    <name evidence="1" type="ORF">EP57_12355</name>
    <name evidence="3" type="ORF">HCB06_01910</name>
    <name evidence="2" type="ORF">HCI99_17115</name>
</gene>
<evidence type="ECO:0000313" key="4">
    <source>
        <dbReference type="Proteomes" id="UP000029844"/>
    </source>
</evidence>
<dbReference type="SUPFAM" id="SSF54001">
    <property type="entry name" value="Cysteine proteinases"/>
    <property type="match status" value="1"/>
</dbReference>
<keyword evidence="4" id="KW-1185">Reference proteome</keyword>
<dbReference type="EMBL" id="JAASTX010000040">
    <property type="protein sequence ID" value="MBC1493538.1"/>
    <property type="molecule type" value="Genomic_DNA"/>
</dbReference>
<reference evidence="5 6" key="2">
    <citation type="submission" date="2020-03" db="EMBL/GenBank/DDBJ databases">
        <title>Soil Listeria distribution.</title>
        <authorList>
            <person name="Liao J."/>
            <person name="Wiedmann M."/>
        </authorList>
    </citation>
    <scope>NUCLEOTIDE SEQUENCE [LARGE SCALE GENOMIC DNA]</scope>
    <source>
        <strain evidence="3 5">FSL L7-0360</strain>
        <strain evidence="2 6">FSL L7-1547</strain>
    </source>
</reference>